<name>A0A9N9AZ88_9GLOM</name>
<proteinExistence type="inferred from homology"/>
<keyword evidence="6" id="KW-1185">Reference proteome</keyword>
<dbReference type="GO" id="GO:0008190">
    <property type="term" value="F:eukaryotic initiation factor 4E binding"/>
    <property type="evidence" value="ECO:0007669"/>
    <property type="project" value="InterPro"/>
</dbReference>
<dbReference type="GO" id="GO:0045947">
    <property type="term" value="P:negative regulation of translational initiation"/>
    <property type="evidence" value="ECO:0007669"/>
    <property type="project" value="InterPro"/>
</dbReference>
<evidence type="ECO:0000256" key="1">
    <source>
        <dbReference type="ARBA" id="ARBA00005480"/>
    </source>
</evidence>
<dbReference type="AlphaFoldDB" id="A0A9N9AZ88"/>
<feature type="non-terminal residue" evidence="5">
    <location>
        <position position="155"/>
    </location>
</feature>
<dbReference type="InterPro" id="IPR008606">
    <property type="entry name" value="EIF4EBP"/>
</dbReference>
<evidence type="ECO:0000313" key="5">
    <source>
        <dbReference type="EMBL" id="CAG8547988.1"/>
    </source>
</evidence>
<dbReference type="PANTHER" id="PTHR12669:SF12">
    <property type="entry name" value="EUKARYOTIC TRANSLATION INITIATION FACTOR 4E-BINDING PROTEIN"/>
    <property type="match status" value="1"/>
</dbReference>
<dbReference type="Pfam" id="PF05456">
    <property type="entry name" value="eIF_4EBP"/>
    <property type="match status" value="1"/>
</dbReference>
<protein>
    <submittedName>
        <fullName evidence="5">729_t:CDS:1</fullName>
    </submittedName>
</protein>
<dbReference type="Proteomes" id="UP000789706">
    <property type="component" value="Unassembled WGS sequence"/>
</dbReference>
<dbReference type="PANTHER" id="PTHR12669">
    <property type="entry name" value="EUKARYOTIC TRANSLATION INITIATION FACTOR 4E-BINDING PROTEIN"/>
    <property type="match status" value="1"/>
</dbReference>
<keyword evidence="2" id="KW-0810">Translation regulation</keyword>
<comment type="similarity">
    <text evidence="1">Belongs to the eIF4E-binding protein family.</text>
</comment>
<accession>A0A9N9AZ88</accession>
<sequence>GRIFGVTMQAIIKADHEIMSVVLPLFVVTMSTNARDIPAIKKADGPTDYSTTPSGTMYYNTPGGTRRIYDRDTLLNLANSPLAKTPPSNLAYIPGVTIKPSSGVVNQVSGHLAPPQSKTDPKQQHDLSTGAESDEETTPEHKESHNDGLFDMDLE</sequence>
<reference evidence="5" key="1">
    <citation type="submission" date="2021-06" db="EMBL/GenBank/DDBJ databases">
        <authorList>
            <person name="Kallberg Y."/>
            <person name="Tangrot J."/>
            <person name="Rosling A."/>
        </authorList>
    </citation>
    <scope>NUCLEOTIDE SEQUENCE</scope>
    <source>
        <strain evidence="5">AZ414A</strain>
    </source>
</reference>
<keyword evidence="3" id="KW-0652">Protein synthesis inhibitor</keyword>
<evidence type="ECO:0000256" key="4">
    <source>
        <dbReference type="SAM" id="MobiDB-lite"/>
    </source>
</evidence>
<gene>
    <name evidence="5" type="ORF">DEBURN_LOCUS6956</name>
</gene>
<dbReference type="OrthoDB" id="19729at2759"/>
<evidence type="ECO:0000313" key="6">
    <source>
        <dbReference type="Proteomes" id="UP000789706"/>
    </source>
</evidence>
<organism evidence="5 6">
    <name type="scientific">Diversispora eburnea</name>
    <dbReference type="NCBI Taxonomy" id="1213867"/>
    <lineage>
        <taxon>Eukaryota</taxon>
        <taxon>Fungi</taxon>
        <taxon>Fungi incertae sedis</taxon>
        <taxon>Mucoromycota</taxon>
        <taxon>Glomeromycotina</taxon>
        <taxon>Glomeromycetes</taxon>
        <taxon>Diversisporales</taxon>
        <taxon>Diversisporaceae</taxon>
        <taxon>Diversispora</taxon>
    </lineage>
</organism>
<evidence type="ECO:0000256" key="2">
    <source>
        <dbReference type="ARBA" id="ARBA00022845"/>
    </source>
</evidence>
<feature type="compositionally biased region" description="Basic and acidic residues" evidence="4">
    <location>
        <begin position="138"/>
        <end position="148"/>
    </location>
</feature>
<evidence type="ECO:0000256" key="3">
    <source>
        <dbReference type="ARBA" id="ARBA00023193"/>
    </source>
</evidence>
<comment type="caution">
    <text evidence="5">The sequence shown here is derived from an EMBL/GenBank/DDBJ whole genome shotgun (WGS) entry which is preliminary data.</text>
</comment>
<dbReference type="EMBL" id="CAJVPK010000772">
    <property type="protein sequence ID" value="CAG8547988.1"/>
    <property type="molecule type" value="Genomic_DNA"/>
</dbReference>
<feature type="region of interest" description="Disordered" evidence="4">
    <location>
        <begin position="103"/>
        <end position="155"/>
    </location>
</feature>
<dbReference type="GO" id="GO:0005737">
    <property type="term" value="C:cytoplasm"/>
    <property type="evidence" value="ECO:0007669"/>
    <property type="project" value="TreeGrafter"/>
</dbReference>